<dbReference type="VEuPathDB" id="PlasmoDB:PKNOH_S09528400"/>
<dbReference type="AlphaFoldDB" id="A0A1Y3DQ80"/>
<organism evidence="1 2">
    <name type="scientific">Plasmodium knowlesi</name>
    <dbReference type="NCBI Taxonomy" id="5850"/>
    <lineage>
        <taxon>Eukaryota</taxon>
        <taxon>Sar</taxon>
        <taxon>Alveolata</taxon>
        <taxon>Apicomplexa</taxon>
        <taxon>Aconoidasida</taxon>
        <taxon>Haemosporida</taxon>
        <taxon>Plasmodiidae</taxon>
        <taxon>Plasmodium</taxon>
        <taxon>Plasmodium (Plasmodium)</taxon>
    </lineage>
</organism>
<reference evidence="1 2" key="1">
    <citation type="submission" date="2017-05" db="EMBL/GenBank/DDBJ databases">
        <title>PacBio assembly of a Plasmodium knowlesi genome sequence with Hi-C correction and manual annotation of the SICAvar gene family.</title>
        <authorList>
            <person name="Lapp S.A."/>
            <person name="Geraldo J.A."/>
            <person name="Chien J.-T."/>
            <person name="Ay F."/>
            <person name="Pakala S.B."/>
            <person name="Batugedara G."/>
            <person name="Humphrey J.C."/>
            <person name="Debarry J.D."/>
            <person name="Le Roch K.G."/>
            <person name="Galinski M.R."/>
            <person name="Kissinger J.C."/>
        </authorList>
    </citation>
    <scope>NUCLEOTIDE SEQUENCE [LARGE SCALE GENOMIC DNA]</scope>
    <source>
        <strain evidence="2">Malayan Strain Pk1 (A+)</strain>
    </source>
</reference>
<evidence type="ECO:0000313" key="1">
    <source>
        <dbReference type="EMBL" id="OTN66380.1"/>
    </source>
</evidence>
<dbReference type="VEuPathDB" id="PlasmoDB:PKA1H_120074900"/>
<dbReference type="eggNOG" id="ENOG502QY73">
    <property type="taxonomic scope" value="Eukaryota"/>
</dbReference>
<dbReference type="OrthoDB" id="370548at2759"/>
<evidence type="ECO:0000313" key="2">
    <source>
        <dbReference type="Proteomes" id="UP000195012"/>
    </source>
</evidence>
<accession>A0A1Y3DQ80</accession>
<gene>
    <name evidence="1" type="ORF">PKNOH_S09528400</name>
</gene>
<dbReference type="Proteomes" id="UP000195012">
    <property type="component" value="Unassembled WGS sequence"/>
</dbReference>
<dbReference type="VEuPathDB" id="PlasmoDB:PKNH_1270500"/>
<comment type="caution">
    <text evidence="1">The sequence shown here is derived from an EMBL/GenBank/DDBJ whole genome shotgun (WGS) entry which is preliminary data.</text>
</comment>
<name>A0A1Y3DQ80_PLAKN</name>
<proteinExistence type="predicted"/>
<protein>
    <submittedName>
        <fullName evidence="1">Uncharacterized protein</fullName>
    </submittedName>
</protein>
<sequence>MKRMNTYGRVGKRKRGFLIGYDRMTSKYHIGSDKILTNVDSPTSWVEGARNRYTKSIILQKESSLLLKEVIHWGQKNEKVNKAFLRLVKDSLNYNPFNIGSLFNLVYFYFMRIEHCGSPSVQIPTREERSCLLYSYLLHSILLHIFRGQFSREKAAVLKGRPRGRNIRGVFFSLFKEEMKKHSFEIRLVRCLWDRWNTIPCISDHTLLIIFLENMNMLCMINCRMGFMRNVFYYSNFMEHLVQLRRFSGLLKANYFSLSASLCMAKAACFVLTCSGDQRIHHVMRLGELNSADIWLANAQKEIGTRSPMGGVVDLATKDSSPIRYSTSHADKEGNTVADDILPHTLLKCEERFLSFLLSEEETVMRAKDVVEENYILEGNVHHSLSSVIKRLNLCINHCLSHREYHSLAELLMWRARLYYHVGLFRECLSDTSKVALINLHASAPLRIDTEEEEDEEGGGTGNYSCLGLMLSCLHRLNLLRPSDSYLLIPLMRGKTGSYTWKGKSTCTRADHAEKNHTFNKREHAYSWCRPAEDKILLRVLHGNRKKIPFIL</sequence>
<dbReference type="EMBL" id="NETL01000023">
    <property type="protein sequence ID" value="OTN66380.1"/>
    <property type="molecule type" value="Genomic_DNA"/>
</dbReference>
<dbReference type="OMA" id="IWRARIF"/>